<dbReference type="EMBL" id="HBER01021375">
    <property type="protein sequence ID" value="CAD8535486.1"/>
    <property type="molecule type" value="Transcribed_RNA"/>
</dbReference>
<accession>A0A7S0NV09</accession>
<gene>
    <name evidence="1" type="ORF">CLEP1334_LOCUS10766</name>
</gene>
<dbReference type="AlphaFoldDB" id="A0A7S0NV09"/>
<reference evidence="1" key="1">
    <citation type="submission" date="2021-01" db="EMBL/GenBank/DDBJ databases">
        <authorList>
            <person name="Corre E."/>
            <person name="Pelletier E."/>
            <person name="Niang G."/>
            <person name="Scheremetjew M."/>
            <person name="Finn R."/>
            <person name="Kale V."/>
            <person name="Holt S."/>
            <person name="Cochrane G."/>
            <person name="Meng A."/>
            <person name="Brown T."/>
            <person name="Cohen L."/>
        </authorList>
    </citation>
    <scope>NUCLEOTIDE SEQUENCE</scope>
    <source>
        <strain evidence="1">RCC1130</strain>
    </source>
</reference>
<protein>
    <submittedName>
        <fullName evidence="1">Uncharacterized protein</fullName>
    </submittedName>
</protein>
<name>A0A7S0NV09_9EUKA</name>
<proteinExistence type="predicted"/>
<organism evidence="1">
    <name type="scientific">Calcidiscus leptoporus</name>
    <dbReference type="NCBI Taxonomy" id="127549"/>
    <lineage>
        <taxon>Eukaryota</taxon>
        <taxon>Haptista</taxon>
        <taxon>Haptophyta</taxon>
        <taxon>Prymnesiophyceae</taxon>
        <taxon>Coccolithales</taxon>
        <taxon>Calcidiscaceae</taxon>
        <taxon>Calcidiscus</taxon>
    </lineage>
</organism>
<sequence>MRNTDCNGWPHAQAVRTKCVRDDFGRLHPPAFSDGCGPIGMYAMIASRGACACCGQAMREANVHTLRWCASAFDEFLEAACEGLDADKARLLRRGCHFASEESWHTCVSIFHEHPSMLSAEERVDWRPVDLSLEAALSSKLRERLKTMAAPLLSLDSLLITKDGALIAGFVDDERGAFGALREAATALGQLVIGGRLTSRPKRLIHVTLGRVLDCPPLDDVQRTHVEHTVRRFNQHVLPARVRSRASTLLLSTVSFARDTVWWMTEYKEMETIILRSPE</sequence>
<evidence type="ECO:0000313" key="1">
    <source>
        <dbReference type="EMBL" id="CAD8535486.1"/>
    </source>
</evidence>